<evidence type="ECO:0000256" key="1">
    <source>
        <dbReference type="ARBA" id="ARBA00011031"/>
    </source>
</evidence>
<dbReference type="PANTHER" id="PTHR11139:SF9">
    <property type="entry name" value="SERINE_THREONINE-PROTEIN KINASE MTOR"/>
    <property type="match status" value="1"/>
</dbReference>
<feature type="domain" description="PI3K/PI4K catalytic" evidence="15">
    <location>
        <begin position="2082"/>
        <end position="2399"/>
    </location>
</feature>
<protein>
    <recommendedName>
        <fullName evidence="13 14">Serine/threonine-protein kinase TOR</fullName>
        <ecNumber evidence="2 14">2.7.11.1</ecNumber>
    </recommendedName>
</protein>
<dbReference type="InterPro" id="IPR024585">
    <property type="entry name" value="mTOR_dom"/>
</dbReference>
<dbReference type="InterPro" id="IPR009076">
    <property type="entry name" value="FRB_dom"/>
</dbReference>
<dbReference type="Pfam" id="PF00454">
    <property type="entry name" value="PI3_PI4_kinase"/>
    <property type="match status" value="1"/>
</dbReference>
<dbReference type="InterPro" id="IPR011009">
    <property type="entry name" value="Kinase-like_dom_sf"/>
</dbReference>
<dbReference type="PROSITE" id="PS50290">
    <property type="entry name" value="PI3_4_KINASE_3"/>
    <property type="match status" value="1"/>
</dbReference>
<dbReference type="Gene3D" id="1.25.40.10">
    <property type="entry name" value="Tetratricopeptide repeat domain"/>
    <property type="match status" value="1"/>
</dbReference>
<dbReference type="FunFam" id="1.25.10.10:FF:000802">
    <property type="entry name" value="Serine/threonine-protein kinase TOR"/>
    <property type="match status" value="1"/>
</dbReference>
<dbReference type="InterPro" id="IPR026683">
    <property type="entry name" value="TOR_cat"/>
</dbReference>
<dbReference type="InterPro" id="IPR057564">
    <property type="entry name" value="HEAT_ATR"/>
</dbReference>
<dbReference type="Pfam" id="PF23593">
    <property type="entry name" value="HEAT_ATR"/>
    <property type="match status" value="1"/>
</dbReference>
<dbReference type="Proteomes" id="UP000189701">
    <property type="component" value="Unplaced"/>
</dbReference>
<keyword evidence="6 14" id="KW-0808">Transferase</keyword>
<dbReference type="InterPro" id="IPR000403">
    <property type="entry name" value="PI3/4_kinase_cat_dom"/>
</dbReference>
<dbReference type="Pfam" id="PF08771">
    <property type="entry name" value="FRB_dom"/>
    <property type="match status" value="1"/>
</dbReference>
<dbReference type="SUPFAM" id="SSF47212">
    <property type="entry name" value="FKBP12-rapamycin-binding domain of FKBP-rapamycin-associated protein (FRAP)"/>
    <property type="match status" value="1"/>
</dbReference>
<dbReference type="InterPro" id="IPR036738">
    <property type="entry name" value="FRB_sf"/>
</dbReference>
<dbReference type="PROSITE" id="PS51190">
    <property type="entry name" value="FATC"/>
    <property type="match status" value="1"/>
</dbReference>
<proteinExistence type="inferred from homology"/>
<evidence type="ECO:0000256" key="7">
    <source>
        <dbReference type="ARBA" id="ARBA00022737"/>
    </source>
</evidence>
<feature type="domain" description="FAT" evidence="16">
    <location>
        <begin position="1326"/>
        <end position="1904"/>
    </location>
</feature>
<dbReference type="GO" id="GO:0106310">
    <property type="term" value="F:protein serine kinase activity"/>
    <property type="evidence" value="ECO:0007669"/>
    <property type="project" value="RHEA"/>
</dbReference>
<dbReference type="Gene3D" id="1.20.120.150">
    <property type="entry name" value="FKBP12-rapamycin binding domain"/>
    <property type="match status" value="1"/>
</dbReference>
<dbReference type="InterPro" id="IPR014009">
    <property type="entry name" value="PIK_FAT"/>
</dbReference>
<evidence type="ECO:0000259" key="16">
    <source>
        <dbReference type="PROSITE" id="PS51189"/>
    </source>
</evidence>
<dbReference type="InterPro" id="IPR050517">
    <property type="entry name" value="DDR_Repair_Kinase"/>
</dbReference>
<dbReference type="FunFam" id="1.25.10.10:FF:000284">
    <property type="entry name" value="Serine/threonine-protein kinase TOR"/>
    <property type="match status" value="1"/>
</dbReference>
<dbReference type="PROSITE" id="PS00916">
    <property type="entry name" value="PI3_4_KINASE_2"/>
    <property type="match status" value="1"/>
</dbReference>
<dbReference type="SMART" id="SM00146">
    <property type="entry name" value="PI3Kc"/>
    <property type="match status" value="1"/>
</dbReference>
<dbReference type="PROSITE" id="PS00915">
    <property type="entry name" value="PI3_4_KINASE_1"/>
    <property type="match status" value="1"/>
</dbReference>
<dbReference type="InterPro" id="IPR003152">
    <property type="entry name" value="FATC_dom"/>
</dbReference>
<comment type="catalytic activity">
    <reaction evidence="11 14">
        <text>L-threonyl-[protein] + ATP = O-phospho-L-threonyl-[protein] + ADP + H(+)</text>
        <dbReference type="Rhea" id="RHEA:46608"/>
        <dbReference type="Rhea" id="RHEA-COMP:11060"/>
        <dbReference type="Rhea" id="RHEA-COMP:11605"/>
        <dbReference type="ChEBI" id="CHEBI:15378"/>
        <dbReference type="ChEBI" id="CHEBI:30013"/>
        <dbReference type="ChEBI" id="CHEBI:30616"/>
        <dbReference type="ChEBI" id="CHEBI:61977"/>
        <dbReference type="ChEBI" id="CHEBI:456216"/>
        <dbReference type="EC" id="2.7.11.1"/>
    </reaction>
</comment>
<dbReference type="SMART" id="SM01346">
    <property type="entry name" value="DUF3385"/>
    <property type="match status" value="1"/>
</dbReference>
<keyword evidence="5" id="KW-0341">Growth regulation</keyword>
<keyword evidence="8 14" id="KW-0547">Nucleotide-binding</keyword>
<dbReference type="InterPro" id="IPR003151">
    <property type="entry name" value="PIK-rel_kinase_FAT"/>
</dbReference>
<evidence type="ECO:0000259" key="15">
    <source>
        <dbReference type="PROSITE" id="PS50290"/>
    </source>
</evidence>
<dbReference type="InterPro" id="IPR011989">
    <property type="entry name" value="ARM-like"/>
</dbReference>
<evidence type="ECO:0000256" key="3">
    <source>
        <dbReference type="ARBA" id="ARBA00022473"/>
    </source>
</evidence>
<dbReference type="GO" id="GO:0005737">
    <property type="term" value="C:cytoplasm"/>
    <property type="evidence" value="ECO:0007669"/>
    <property type="project" value="TreeGrafter"/>
</dbReference>
<comment type="catalytic activity">
    <reaction evidence="12">
        <text>L-seryl-[protein] + ATP = O-phospho-L-seryl-[protein] + ADP + H(+)</text>
        <dbReference type="Rhea" id="RHEA:17989"/>
        <dbReference type="Rhea" id="RHEA-COMP:9863"/>
        <dbReference type="Rhea" id="RHEA-COMP:11604"/>
        <dbReference type="ChEBI" id="CHEBI:15378"/>
        <dbReference type="ChEBI" id="CHEBI:29999"/>
        <dbReference type="ChEBI" id="CHEBI:30616"/>
        <dbReference type="ChEBI" id="CHEBI:83421"/>
        <dbReference type="ChEBI" id="CHEBI:456216"/>
        <dbReference type="EC" id="2.7.11.1"/>
    </reaction>
</comment>
<evidence type="ECO:0000256" key="8">
    <source>
        <dbReference type="ARBA" id="ARBA00022741"/>
    </source>
</evidence>
<dbReference type="GO" id="GO:0005524">
    <property type="term" value="F:ATP binding"/>
    <property type="evidence" value="ECO:0007669"/>
    <property type="project" value="UniProtKB-KW"/>
</dbReference>
<dbReference type="CDD" id="cd05169">
    <property type="entry name" value="PIKKc_TOR"/>
    <property type="match status" value="1"/>
</dbReference>
<evidence type="ECO:0000313" key="19">
    <source>
        <dbReference type="RefSeq" id="XP_009796204.1"/>
    </source>
</evidence>
<keyword evidence="4 14" id="KW-0723">Serine/threonine-protein kinase</keyword>
<dbReference type="RefSeq" id="XP_009796204.1">
    <property type="nucleotide sequence ID" value="XM_009797902.1"/>
</dbReference>
<dbReference type="Gene3D" id="3.30.1010.10">
    <property type="entry name" value="Phosphatidylinositol 3-kinase Catalytic Subunit, Chain A, domain 4"/>
    <property type="match status" value="1"/>
</dbReference>
<dbReference type="GO" id="GO:0031931">
    <property type="term" value="C:TORC1 complex"/>
    <property type="evidence" value="ECO:0007669"/>
    <property type="project" value="TreeGrafter"/>
</dbReference>
<evidence type="ECO:0000256" key="14">
    <source>
        <dbReference type="RuleBase" id="RU364109"/>
    </source>
</evidence>
<dbReference type="GO" id="GO:0004674">
    <property type="term" value="F:protein serine/threonine kinase activity"/>
    <property type="evidence" value="ECO:0007669"/>
    <property type="project" value="UniProtKB-KW"/>
</dbReference>
<organism evidence="18 19">
    <name type="scientific">Nicotiana sylvestris</name>
    <name type="common">Wood tobacco</name>
    <name type="synonym">South American tobacco</name>
    <dbReference type="NCBI Taxonomy" id="4096"/>
    <lineage>
        <taxon>Eukaryota</taxon>
        <taxon>Viridiplantae</taxon>
        <taxon>Streptophyta</taxon>
        <taxon>Embryophyta</taxon>
        <taxon>Tracheophyta</taxon>
        <taxon>Spermatophyta</taxon>
        <taxon>Magnoliopsida</taxon>
        <taxon>eudicotyledons</taxon>
        <taxon>Gunneridae</taxon>
        <taxon>Pentapetalae</taxon>
        <taxon>asterids</taxon>
        <taxon>lamiids</taxon>
        <taxon>Solanales</taxon>
        <taxon>Solanaceae</taxon>
        <taxon>Nicotianoideae</taxon>
        <taxon>Nicotianeae</taxon>
        <taxon>Nicotiana</taxon>
    </lineage>
</organism>
<reference evidence="19" key="2">
    <citation type="submission" date="2025-08" db="UniProtKB">
        <authorList>
            <consortium name="RefSeq"/>
        </authorList>
    </citation>
    <scope>IDENTIFICATION</scope>
    <source>
        <tissue evidence="19">Leaf</tissue>
    </source>
</reference>
<dbReference type="InterPro" id="IPR036940">
    <property type="entry name" value="PI3/4_kinase_cat_sf"/>
</dbReference>
<dbReference type="PROSITE" id="PS51189">
    <property type="entry name" value="FAT"/>
    <property type="match status" value="1"/>
</dbReference>
<dbReference type="GO" id="GO:0031932">
    <property type="term" value="C:TORC2 complex"/>
    <property type="evidence" value="ECO:0007669"/>
    <property type="project" value="TreeGrafter"/>
</dbReference>
<dbReference type="FunFam" id="1.25.10.10:FF:000265">
    <property type="entry name" value="Serine/threonine-protein kinase TOR"/>
    <property type="match status" value="1"/>
</dbReference>
<keyword evidence="7" id="KW-0677">Repeat</keyword>
<keyword evidence="18" id="KW-1185">Reference proteome</keyword>
<comment type="similarity">
    <text evidence="1 14">Belongs to the PI3/PI4-kinase family.</text>
</comment>
<gene>
    <name evidence="19" type="primary">LOC104242814</name>
</gene>
<evidence type="ECO:0000256" key="5">
    <source>
        <dbReference type="ARBA" id="ARBA00022604"/>
    </source>
</evidence>
<evidence type="ECO:0000256" key="6">
    <source>
        <dbReference type="ARBA" id="ARBA00022679"/>
    </source>
</evidence>
<dbReference type="SUPFAM" id="SSF48452">
    <property type="entry name" value="TPR-like"/>
    <property type="match status" value="1"/>
</dbReference>
<dbReference type="FunFam" id="3.30.1010.10:FF:000006">
    <property type="entry name" value="Serine/threonine-protein kinase TOR"/>
    <property type="match status" value="1"/>
</dbReference>
<dbReference type="GO" id="GO:0031929">
    <property type="term" value="P:TOR signaling"/>
    <property type="evidence" value="ECO:0007669"/>
    <property type="project" value="TreeGrafter"/>
</dbReference>
<dbReference type="InterPro" id="IPR018936">
    <property type="entry name" value="PI3/4_kinase_CS"/>
</dbReference>
<dbReference type="GO" id="GO:0016242">
    <property type="term" value="P:negative regulation of macroautophagy"/>
    <property type="evidence" value="ECO:0007669"/>
    <property type="project" value="TreeGrafter"/>
</dbReference>
<dbReference type="GO" id="GO:0044877">
    <property type="term" value="F:protein-containing complex binding"/>
    <property type="evidence" value="ECO:0007669"/>
    <property type="project" value="InterPro"/>
</dbReference>
<evidence type="ECO:0000256" key="12">
    <source>
        <dbReference type="ARBA" id="ARBA00048679"/>
    </source>
</evidence>
<dbReference type="FunFam" id="1.20.120.150:FF:000001">
    <property type="entry name" value="Serine/threonine-protein kinase TOR"/>
    <property type="match status" value="1"/>
</dbReference>
<dbReference type="PANTHER" id="PTHR11139">
    <property type="entry name" value="ATAXIA TELANGIECTASIA MUTATED ATM -RELATED"/>
    <property type="match status" value="1"/>
</dbReference>
<evidence type="ECO:0000256" key="13">
    <source>
        <dbReference type="ARBA" id="ARBA00069838"/>
    </source>
</evidence>
<dbReference type="SUPFAM" id="SSF48371">
    <property type="entry name" value="ARM repeat"/>
    <property type="match status" value="1"/>
</dbReference>
<sequence length="2496" mass="280879">MATTSQAIRYPVATTGAGNIDALNRVLADLCTRGNPKDGATLALRRLVEEEARDLSGEAFARFMDHLYERITTFLDSNEVSENLGALRAIDELIDVTISENASKVAKFSNYMRAVFETKRDREILVLASKVLGHLARSGGAMTADEVERQVKVALGWLRGERIEYRFFAAVLILKEMAENASTVFNVHVPDFVEVIWVALKDPTLAVREKAVEALRACLRVIEKRETRWRVQWYYKMFEATQDGLTRTAPVHSIHGSLLAVGELLRVGTEARNGCIKRVVVNWLIMDFFIKMCRNTGEFMMSRYREVAEIVIRYLEHRDRLVRLSITSLLPRIAHFLRDRFVTNYLTICMNHILHVLKIPAERASGFIALGEMAGALDGELINYLPTITSHLRDAIAPRRGRPSFEALACVGNIAKAMGPAMEPHVRGLLDAMFSAGLSLTLVEALEQITESIPSLLPTIQDRLLECISAILSRSHHALSRQSTAMSRGHIATVTPQVPELSGPALVQLALQTLARFNFKGHVLLEFARESVVVYLEDEDGATRKDAALCCCKLVANSFLAMSSTQFSPSRINRSSGKRRRLVEEIVQKLLIAAVADADVTVRHSIFSSLYADGGFDEFLAQADSLTAIFATLNDEHFEVRDYAISLAGRLSEKNPAYVLPALRRHLIQLLTYLEQSADNKCKEESAKLLGCLIRNCERLVLPYIAPIHKALVAKLCEGTGVNANSGIISGVLVTVGDLARVGGFAMRQYISELMPLIVEALLDGAAATKREVAVSTLGQVVQSTGYVITPYNEYPQLLGLLLKLLNGELAWSTRREVLKVLGIMGALDPHVHKRNQQSLPGSHGEVTRVTGDPGQHIRSMDELPMDLWPSFATSEDYYSTVAINSLMRILRDPSLSSYHQKVVGSLMFIFKSMGLGCVPYLPKVLPDLFHIVRTCEDGLKEFITWKLGTLVSIVRQHIRKYLPELLSLISEIWSSFSLPVANRPVHIAPILHLVEQLCLALNDEFRKYLADILPCCIQVLTDAERFSDYTYVIPILHTLEVFGGTLDEHMHLLLPALIRLFKLDASVEVRRGAIKTLTRLIPRVQVTGHISSLVHHLKLVLDGNKEELRKDAVDALCCLAHALGEDFTIFIPSIHKLMVKHRLQHKEFEEIRGRLEKREPLILGSTAAQRLNRRFPVEVISDPLSDGENDHYEVGTDMHKQIKSHQVNDGRLRTAGEASQRSTKEDWAEWMRHFSIELLKESPSPALRTCARLAQLQPFVGRELFAAGFVSCWSQLNEASQRQLVRSLEMAFSSPNIPPEILATLLNLAEFMEHDERPLPIDIRLLGALAEKCRAFAKALHYKEMEFEGALSNRRDANPVAVVEALIHINNQLHQHEAAVGILTYAQQHLGVQLKESWYEKLQRWDDALKAYTAKASQASSPHLALDATLGRMRCLAALARWEELNNLCKEYWTPAEPAARLEMAPMAANAAWNMGEWDQMAEYVSRLDDGDETKLRVLGNTAASGDGSSNGTFFRAVLLVRRGKYDEAREYVERARKCLATELAALVLESYERAYSNMVRVQQLSELEEVIEYCTLPMGNPVAEGRRALVRNMWNERIKGTKRNVEFWQALLAVRALVLPPTEDIETWIKFASLCRKNGRISQARSTLVKLLQFDPESTPATVRYHGPPQVMLAYLKYQWSLGEDHKRKEAFARLQDLAMDLSRTAALQPVMQNGLVASSGVPLVARVYLRLGTWKWALSPGLDDDSIQEILSAFRNATHCATKWGKAWHTWALFNTAVMSHYTLRGFANIASQFVVAAVTGYFHSIACGAHAKGVDDSLQDILRLLTLWFNHGATSEVQMALQKGFTHVNINTWLVVLPQIIARIHSNNHAVRELIQSLLVRIGQSHPQALMYPLLVACKSISNLRRAAAQEVVDKVRQHSGVLVDQAQLVSKELIRVAILWHEMWHEALEEASRLYFGEHNIEGMLKVLEPLHEMLEEGAMRNNTTIKEKAFIQAYRLELLEAYECCMKYRRTGKDAELTQAWDLYYHVFRRIDKQLQTLTTLDLQSVSPELLECRNLELAVPGTYIADAPVVTIASFAPQLVVITSKQRPRKLTIHGSDGEDYAFLLKGHEDLRQDERVMQLFGLVNTLLENSRKTAEKDLSIQRYAVIPLSPNSGLIGWVPNCDTLHQLIREYRDARKITLNQEHKLMLSFAPDYDNLPLIAKVEVFEYALQNTEGNDLSRVLWLKSRTSEVWLDRRTNYTRSLAVMSMVGYLLGLGDRHPSNLMLHRYSGKILHIDFGDCFEASMNREKFPEKVPFRLTRMLVKAMEVSGIEGNFRSTCENVMQVLRLHKDSVMAMMEAFVHDPLINWRLFNFNEVPQMSALASAHVTPVVNSEESSSNRELLQPQRGARERELLQAVNQLGDANEVLNERAVAVMARMSNKLTGRDFTATSTSASSLPHALDHSTLISGETREADHGLSVKLQVQKLIQQASSHENLCQNYVGWCPFW</sequence>
<accession>A0A1U7YAC5</accession>
<dbReference type="GO" id="GO:0005634">
    <property type="term" value="C:nucleus"/>
    <property type="evidence" value="ECO:0007669"/>
    <property type="project" value="TreeGrafter"/>
</dbReference>
<dbReference type="Pfam" id="PF02260">
    <property type="entry name" value="FATC"/>
    <property type="match status" value="1"/>
</dbReference>
<dbReference type="EC" id="2.7.11.1" evidence="2 14"/>
<keyword evidence="3" id="KW-0217">Developmental protein</keyword>
<dbReference type="SMART" id="SM01343">
    <property type="entry name" value="FATC"/>
    <property type="match status" value="1"/>
</dbReference>
<dbReference type="FunFam" id="1.10.1070.11:FF:000017">
    <property type="entry name" value="Serine/threonine-protein kinase TOR"/>
    <property type="match status" value="1"/>
</dbReference>
<dbReference type="InterPro" id="IPR011990">
    <property type="entry name" value="TPR-like_helical_dom_sf"/>
</dbReference>
<evidence type="ECO:0000256" key="10">
    <source>
        <dbReference type="ARBA" id="ARBA00022840"/>
    </source>
</evidence>
<keyword evidence="10 14" id="KW-0067">ATP-binding</keyword>
<dbReference type="SMART" id="SM01345">
    <property type="entry name" value="Rapamycin_bind"/>
    <property type="match status" value="1"/>
</dbReference>
<evidence type="ECO:0000256" key="2">
    <source>
        <dbReference type="ARBA" id="ARBA00012513"/>
    </source>
</evidence>
<evidence type="ECO:0000256" key="9">
    <source>
        <dbReference type="ARBA" id="ARBA00022777"/>
    </source>
</evidence>
<feature type="domain" description="FATC" evidence="17">
    <location>
        <begin position="2464"/>
        <end position="2496"/>
    </location>
</feature>
<dbReference type="Gene3D" id="1.25.10.10">
    <property type="entry name" value="Leucine-rich Repeat Variant"/>
    <property type="match status" value="5"/>
</dbReference>
<dbReference type="InterPro" id="IPR016024">
    <property type="entry name" value="ARM-type_fold"/>
</dbReference>
<evidence type="ECO:0000259" key="17">
    <source>
        <dbReference type="PROSITE" id="PS51190"/>
    </source>
</evidence>
<dbReference type="Pfam" id="PF11865">
    <property type="entry name" value="mTOR_dom"/>
    <property type="match status" value="1"/>
</dbReference>
<dbReference type="GO" id="GO:0080090">
    <property type="term" value="P:regulation of primary metabolic process"/>
    <property type="evidence" value="ECO:0007669"/>
    <property type="project" value="UniProtKB-ARBA"/>
</dbReference>
<dbReference type="Gene3D" id="1.10.1070.11">
    <property type="entry name" value="Phosphatidylinositol 3-/4-kinase, catalytic domain"/>
    <property type="match status" value="1"/>
</dbReference>
<dbReference type="SUPFAM" id="SSF56112">
    <property type="entry name" value="Protein kinase-like (PK-like)"/>
    <property type="match status" value="1"/>
</dbReference>
<name>A0A1U7YAC5_NICSY</name>
<dbReference type="Pfam" id="PF02259">
    <property type="entry name" value="FAT"/>
    <property type="match status" value="1"/>
</dbReference>
<evidence type="ECO:0000313" key="18">
    <source>
        <dbReference type="Proteomes" id="UP000189701"/>
    </source>
</evidence>
<evidence type="ECO:0000256" key="11">
    <source>
        <dbReference type="ARBA" id="ARBA00047899"/>
    </source>
</evidence>
<evidence type="ECO:0000256" key="4">
    <source>
        <dbReference type="ARBA" id="ARBA00022527"/>
    </source>
</evidence>
<reference evidence="18" key="1">
    <citation type="journal article" date="2013" name="Genome Biol.">
        <title>Reference genomes and transcriptomes of Nicotiana sylvestris and Nicotiana tomentosiformis.</title>
        <authorList>
            <person name="Sierro N."/>
            <person name="Battey J.N."/>
            <person name="Ouadi S."/>
            <person name="Bovet L."/>
            <person name="Goepfert S."/>
            <person name="Bakaher N."/>
            <person name="Peitsch M.C."/>
            <person name="Ivanov N.V."/>
        </authorList>
    </citation>
    <scope>NUCLEOTIDE SEQUENCE [LARGE SCALE GENOMIC DNA]</scope>
</reference>
<keyword evidence="9 14" id="KW-0418">Kinase</keyword>